<dbReference type="SUPFAM" id="SSF46785">
    <property type="entry name" value="Winged helix' DNA-binding domain"/>
    <property type="match status" value="1"/>
</dbReference>
<gene>
    <name evidence="3" type="ORF">C7B82_02415</name>
</gene>
<dbReference type="Proteomes" id="UP000239576">
    <property type="component" value="Unassembled WGS sequence"/>
</dbReference>
<evidence type="ECO:0000313" key="3">
    <source>
        <dbReference type="EMBL" id="PSB34343.1"/>
    </source>
</evidence>
<dbReference type="EMBL" id="PVWK01000014">
    <property type="protein sequence ID" value="PSB34343.1"/>
    <property type="molecule type" value="Genomic_DNA"/>
</dbReference>
<dbReference type="Gene3D" id="1.10.10.10">
    <property type="entry name" value="Winged helix-like DNA-binding domain superfamily/Winged helix DNA-binding domain"/>
    <property type="match status" value="1"/>
</dbReference>
<dbReference type="Pfam" id="PF10400">
    <property type="entry name" value="Vir_act_alpha_C"/>
    <property type="match status" value="1"/>
</dbReference>
<evidence type="ECO:0000259" key="2">
    <source>
        <dbReference type="Pfam" id="PF10400"/>
    </source>
</evidence>
<sequence>MALAHAILALLVDCPKSGYDLTKSFEESVGCFWKATHQQIYRELAKLEAQGWLQSAVVLQDGRPDKKLYTVTDMGQHQLTHWIAEPCDTTPIKEALLVKIFVGSLVPLQVVRQQLTHHRQLHVDQLAHYRQLEATFFQTPESLSLKDKLQYLVLRKGVRYETDWIDWCDEALACLREEGEGLEDGVKTRSDD</sequence>
<dbReference type="InterPro" id="IPR018309">
    <property type="entry name" value="Tscrpt_reg_PadR_C"/>
</dbReference>
<dbReference type="Pfam" id="PF03551">
    <property type="entry name" value="PadR"/>
    <property type="match status" value="1"/>
</dbReference>
<evidence type="ECO:0000259" key="1">
    <source>
        <dbReference type="Pfam" id="PF03551"/>
    </source>
</evidence>
<dbReference type="InterPro" id="IPR036390">
    <property type="entry name" value="WH_DNA-bd_sf"/>
</dbReference>
<dbReference type="OrthoDB" id="9783723at2"/>
<name>A0A2T1ENR4_9CYAN</name>
<feature type="domain" description="Transcription regulator PadR C-terminal" evidence="2">
    <location>
        <begin position="92"/>
        <end position="175"/>
    </location>
</feature>
<keyword evidence="4" id="KW-1185">Reference proteome</keyword>
<dbReference type="InterPro" id="IPR005149">
    <property type="entry name" value="Tscrpt_reg_PadR_N"/>
</dbReference>
<reference evidence="3 4" key="2">
    <citation type="submission" date="2018-03" db="EMBL/GenBank/DDBJ databases">
        <title>The ancient ancestry and fast evolution of plastids.</title>
        <authorList>
            <person name="Moore K.R."/>
            <person name="Magnabosco C."/>
            <person name="Momper L."/>
            <person name="Gold D.A."/>
            <person name="Bosak T."/>
            <person name="Fournier G.P."/>
        </authorList>
    </citation>
    <scope>NUCLEOTIDE SEQUENCE [LARGE SCALE GENOMIC DNA]</scope>
    <source>
        <strain evidence="3 4">ULC18</strain>
    </source>
</reference>
<protein>
    <submittedName>
        <fullName evidence="3">PadR family transcriptional regulator</fullName>
    </submittedName>
</protein>
<feature type="domain" description="Transcription regulator PadR N-terminal" evidence="1">
    <location>
        <begin position="7"/>
        <end position="80"/>
    </location>
</feature>
<dbReference type="InterPro" id="IPR036388">
    <property type="entry name" value="WH-like_DNA-bd_sf"/>
</dbReference>
<comment type="caution">
    <text evidence="3">The sequence shown here is derived from an EMBL/GenBank/DDBJ whole genome shotgun (WGS) entry which is preliminary data.</text>
</comment>
<accession>A0A2T1ENR4</accession>
<dbReference type="AlphaFoldDB" id="A0A2T1ENR4"/>
<evidence type="ECO:0000313" key="4">
    <source>
        <dbReference type="Proteomes" id="UP000239576"/>
    </source>
</evidence>
<reference evidence="4" key="1">
    <citation type="submission" date="2018-02" db="EMBL/GenBank/DDBJ databases">
        <authorList>
            <person name="Moore K."/>
            <person name="Momper L."/>
        </authorList>
    </citation>
    <scope>NUCLEOTIDE SEQUENCE [LARGE SCALE GENOMIC DNA]</scope>
    <source>
        <strain evidence="4">ULC18</strain>
    </source>
</reference>
<organism evidence="3 4">
    <name type="scientific">Stenomitos frigidus ULC18</name>
    <dbReference type="NCBI Taxonomy" id="2107698"/>
    <lineage>
        <taxon>Bacteria</taxon>
        <taxon>Bacillati</taxon>
        <taxon>Cyanobacteriota</taxon>
        <taxon>Cyanophyceae</taxon>
        <taxon>Leptolyngbyales</taxon>
        <taxon>Leptolyngbyaceae</taxon>
        <taxon>Stenomitos</taxon>
    </lineage>
</organism>
<dbReference type="RefSeq" id="WP_106254717.1">
    <property type="nucleotide sequence ID" value="NZ_CAWNSW010000073.1"/>
</dbReference>
<proteinExistence type="predicted"/>
<dbReference type="PANTHER" id="PTHR43252:SF4">
    <property type="entry name" value="TRANSCRIPTIONAL REGULATORY PROTEIN"/>
    <property type="match status" value="1"/>
</dbReference>
<dbReference type="PANTHER" id="PTHR43252">
    <property type="entry name" value="TRANSCRIPTIONAL REGULATOR YQJI"/>
    <property type="match status" value="1"/>
</dbReference>
<dbReference type="Gene3D" id="6.10.140.190">
    <property type="match status" value="1"/>
</dbReference>